<evidence type="ECO:0000259" key="3">
    <source>
        <dbReference type="Pfam" id="PF17147"/>
    </source>
</evidence>
<name>A0A1M4ZT53_9FIRM</name>
<dbReference type="InterPro" id="IPR009014">
    <property type="entry name" value="Transketo_C/PFOR_II"/>
</dbReference>
<dbReference type="Gene3D" id="3.40.50.970">
    <property type="match status" value="1"/>
</dbReference>
<evidence type="ECO:0000256" key="1">
    <source>
        <dbReference type="ARBA" id="ARBA00023002"/>
    </source>
</evidence>
<dbReference type="InterPro" id="IPR002880">
    <property type="entry name" value="Pyrv_Fd/Flavodoxin_OxRdtase_N"/>
</dbReference>
<sequence>MMSDVVEMARLMQGNEAVVEGALAAGVRFYAGYPITPSTEIAELMAERLPALGGKFIQMEDEIASMAAVIGASLAGVKALTATSGPGFSLKQENIGFAAMAEIPCVIVNVQRWGPSTGIPTAPAQGDVMQARWGTHGDHPVIVLCPASVREAYLLAIRAVNLSEKYRVPVILLMDEVIGHMRERVVLPRAKEVEVIERKKPSVEPKDYYPYRPGDDGVPPMASFGEGYRYHVTGLVHDEKGNPTTDPQVAESLLLRLHRKIYDHLDDVVSVEGYQLEDAEVTVVAYGAAARSAKRAVKEARAAGIKAGLLRPVTIWPFPEKEVAELAGRVRHIIVAEMNLGQLKGEVERAVRGRVGVSGVNRVNGELITFEEILSAIREVALDAQSG</sequence>
<dbReference type="InterPro" id="IPR029061">
    <property type="entry name" value="THDP-binding"/>
</dbReference>
<dbReference type="SUPFAM" id="SSF52518">
    <property type="entry name" value="Thiamin diphosphate-binding fold (THDP-binding)"/>
    <property type="match status" value="1"/>
</dbReference>
<dbReference type="FunFam" id="3.40.50.920:FF:000013">
    <property type="entry name" value="Ferredoxin oxidoreductase alpha subunit"/>
    <property type="match status" value="1"/>
</dbReference>
<dbReference type="AlphaFoldDB" id="A0A1M4ZT53"/>
<accession>A0A1M4ZT53</accession>
<proteinExistence type="predicted"/>
<dbReference type="Pfam" id="PF17147">
    <property type="entry name" value="PFOR_II"/>
    <property type="match status" value="1"/>
</dbReference>
<feature type="domain" description="Pyruvate:ferredoxin oxidoreductase core" evidence="3">
    <location>
        <begin position="279"/>
        <end position="373"/>
    </location>
</feature>
<dbReference type="InterPro" id="IPR033412">
    <property type="entry name" value="PFOR_II"/>
</dbReference>
<dbReference type="GO" id="GO:0016491">
    <property type="term" value="F:oxidoreductase activity"/>
    <property type="evidence" value="ECO:0007669"/>
    <property type="project" value="UniProtKB-KW"/>
</dbReference>
<dbReference type="PANTHER" id="PTHR43088:SF1">
    <property type="entry name" value="SUBUNIT OF PYRUVATE:FLAVODOXIN OXIDOREDUCTASE"/>
    <property type="match status" value="1"/>
</dbReference>
<dbReference type="Pfam" id="PF01855">
    <property type="entry name" value="POR_N"/>
    <property type="match status" value="1"/>
</dbReference>
<dbReference type="Gene3D" id="3.40.50.920">
    <property type="match status" value="1"/>
</dbReference>
<dbReference type="SUPFAM" id="SSF52922">
    <property type="entry name" value="TK C-terminal domain-like"/>
    <property type="match status" value="1"/>
</dbReference>
<dbReference type="EMBL" id="FQUW01000018">
    <property type="protein sequence ID" value="SHF21161.1"/>
    <property type="molecule type" value="Genomic_DNA"/>
</dbReference>
<dbReference type="CDD" id="cd07034">
    <property type="entry name" value="TPP_PYR_PFOR_IOR-alpha_like"/>
    <property type="match status" value="1"/>
</dbReference>
<dbReference type="PANTHER" id="PTHR43088">
    <property type="entry name" value="SUBUNIT OF PYRUVATE:FLAVODOXIN OXIDOREDUCTASE-RELATED"/>
    <property type="match status" value="1"/>
</dbReference>
<dbReference type="Proteomes" id="UP000184196">
    <property type="component" value="Unassembled WGS sequence"/>
</dbReference>
<evidence type="ECO:0000313" key="5">
    <source>
        <dbReference type="Proteomes" id="UP000184196"/>
    </source>
</evidence>
<evidence type="ECO:0000259" key="2">
    <source>
        <dbReference type="Pfam" id="PF01855"/>
    </source>
</evidence>
<gene>
    <name evidence="4" type="ORF">SAMN02745218_01693</name>
</gene>
<evidence type="ECO:0000313" key="4">
    <source>
        <dbReference type="EMBL" id="SHF21161.1"/>
    </source>
</evidence>
<keyword evidence="5" id="KW-1185">Reference proteome</keyword>
<keyword evidence="1" id="KW-0560">Oxidoreductase</keyword>
<dbReference type="InterPro" id="IPR052368">
    <property type="entry name" value="2-oxoacid_oxidoreductase"/>
</dbReference>
<protein>
    <submittedName>
        <fullName evidence="4">2-oxoglutarate ferredoxin oxidoreductase subunit alpha</fullName>
    </submittedName>
</protein>
<feature type="domain" description="Pyruvate flavodoxin/ferredoxin oxidoreductase pyrimidine binding" evidence="2">
    <location>
        <begin position="20"/>
        <end position="247"/>
    </location>
</feature>
<dbReference type="NCBIfam" id="NF006412">
    <property type="entry name" value="PRK08659.1"/>
    <property type="match status" value="1"/>
</dbReference>
<organism evidence="4 5">
    <name type="scientific">Desulfofundulus australicus DSM 11792</name>
    <dbReference type="NCBI Taxonomy" id="1121425"/>
    <lineage>
        <taxon>Bacteria</taxon>
        <taxon>Bacillati</taxon>
        <taxon>Bacillota</taxon>
        <taxon>Clostridia</taxon>
        <taxon>Eubacteriales</taxon>
        <taxon>Peptococcaceae</taxon>
        <taxon>Desulfofundulus</taxon>
    </lineage>
</organism>
<reference evidence="5" key="1">
    <citation type="submission" date="2016-11" db="EMBL/GenBank/DDBJ databases">
        <authorList>
            <person name="Varghese N."/>
            <person name="Submissions S."/>
        </authorList>
    </citation>
    <scope>NUCLEOTIDE SEQUENCE [LARGE SCALE GENOMIC DNA]</scope>
    <source>
        <strain evidence="5">DSM 11792</strain>
    </source>
</reference>
<dbReference type="FunFam" id="3.40.50.970:FF:000022">
    <property type="entry name" value="2-oxoglutarate ferredoxin oxidoreductase alpha subunit"/>
    <property type="match status" value="1"/>
</dbReference>